<keyword evidence="3" id="KW-1185">Reference proteome</keyword>
<proteinExistence type="predicted"/>
<accession>A0ABU7MM20</accession>
<dbReference type="PROSITE" id="PS51257">
    <property type="entry name" value="PROKAR_LIPOPROTEIN"/>
    <property type="match status" value="1"/>
</dbReference>
<organism evidence="2 3">
    <name type="scientific">Mycoplasmopsis ciconiae</name>
    <dbReference type="NCBI Taxonomy" id="561067"/>
    <lineage>
        <taxon>Bacteria</taxon>
        <taxon>Bacillati</taxon>
        <taxon>Mycoplasmatota</taxon>
        <taxon>Mycoplasmoidales</taxon>
        <taxon>Metamycoplasmataceae</taxon>
        <taxon>Mycoplasmopsis</taxon>
    </lineage>
</organism>
<reference evidence="2" key="1">
    <citation type="submission" date="2024-01" db="EMBL/GenBank/DDBJ databases">
        <title>Genome sequence of Mycoplasma ciconiae type strain DSM 25251.</title>
        <authorList>
            <person name="Spergser J."/>
        </authorList>
    </citation>
    <scope>NUCLEOTIDE SEQUENCE [LARGE SCALE GENOMIC DNA]</scope>
    <source>
        <strain evidence="2">DSM 25251</strain>
    </source>
</reference>
<evidence type="ECO:0008006" key="4">
    <source>
        <dbReference type="Google" id="ProtNLM"/>
    </source>
</evidence>
<name>A0ABU7MM20_9BACT</name>
<dbReference type="RefSeq" id="WP_330500997.1">
    <property type="nucleotide sequence ID" value="NZ_JAZDWZ010000011.1"/>
</dbReference>
<protein>
    <recommendedName>
        <fullName evidence="4">Lipoprotein</fullName>
    </recommendedName>
</protein>
<gene>
    <name evidence="2" type="ORF">V2E24_03280</name>
</gene>
<evidence type="ECO:0000256" key="1">
    <source>
        <dbReference type="SAM" id="MobiDB-lite"/>
    </source>
</evidence>
<dbReference type="EMBL" id="JAZDWZ010000011">
    <property type="protein sequence ID" value="MEE3928584.1"/>
    <property type="molecule type" value="Genomic_DNA"/>
</dbReference>
<evidence type="ECO:0000313" key="2">
    <source>
        <dbReference type="EMBL" id="MEE3928584.1"/>
    </source>
</evidence>
<comment type="caution">
    <text evidence="2">The sequence shown here is derived from an EMBL/GenBank/DDBJ whole genome shotgun (WGS) entry which is preliminary data.</text>
</comment>
<evidence type="ECO:0000313" key="3">
    <source>
        <dbReference type="Proteomes" id="UP001344817"/>
    </source>
</evidence>
<sequence length="520" mass="56877">MKKKIIIPSILVTASTLPFVVACSQEQKSENPKTEKPADPQTPQNPNTSGQTQTQGQGSTSQENTQQENKLLNDYLVKTTNNLGTINQVRGVISKFLYLDESKKTEVNGGLFTQLNKLAGSDQAKTQAVEKFKTEFVPAFEALVGLFGENAQKIQNYAKDSGVDYKALKAEFNKKANEAFAKVAEVMKALGMQNSYTSYKDLLTDEALMPLVKINEGFWNASNKVIPAGATYNDLARFFEAIQGALTSYASKEDADSTQVVKNFAAMLSLMSFRQDLLFNGVINSLALVEISKNADQLSKTSVAKTLESDNLAKRFDEAYASIKELAQTVTKLNNESLTKEKLMALAEKLSANEALKNSVLSYAKNVYGDESNNPGFAKNGLIKSYQNADAAFKKVLGQAQQLDKNAYATLEKFQGVYFDLATTWMGGVGIFLNGQQVANSVKSLSEVDTTTVTGLNESEMATLNKLKEVAASVKDYGKYGLVNQKVRWVTSKLQAMTNAFGQTSEANDKLAYVENPNLK</sequence>
<feature type="region of interest" description="Disordered" evidence="1">
    <location>
        <begin position="25"/>
        <end position="67"/>
    </location>
</feature>
<feature type="compositionally biased region" description="Basic and acidic residues" evidence="1">
    <location>
        <begin position="27"/>
        <end position="38"/>
    </location>
</feature>
<dbReference type="Proteomes" id="UP001344817">
    <property type="component" value="Unassembled WGS sequence"/>
</dbReference>
<feature type="compositionally biased region" description="Low complexity" evidence="1">
    <location>
        <begin position="41"/>
        <end position="67"/>
    </location>
</feature>